<evidence type="ECO:0000259" key="3">
    <source>
        <dbReference type="PROSITE" id="PS51782"/>
    </source>
</evidence>
<dbReference type="InterPro" id="IPR018392">
    <property type="entry name" value="LysM"/>
</dbReference>
<feature type="chain" id="PRO_5015306787" evidence="2">
    <location>
        <begin position="23"/>
        <end position="458"/>
    </location>
</feature>
<dbReference type="InterPro" id="IPR036779">
    <property type="entry name" value="LysM_dom_sf"/>
</dbReference>
<gene>
    <name evidence="4" type="ORF">C9I28_11860</name>
</gene>
<accession>A0A2R4C9Q2</accession>
<dbReference type="Gene3D" id="1.10.530.10">
    <property type="match status" value="1"/>
</dbReference>
<feature type="signal peptide" evidence="2">
    <location>
        <begin position="1"/>
        <end position="22"/>
    </location>
</feature>
<dbReference type="InterPro" id="IPR000189">
    <property type="entry name" value="Transglyc_AS"/>
</dbReference>
<dbReference type="PROSITE" id="PS00922">
    <property type="entry name" value="TRANSGLYCOSYLASE"/>
    <property type="match status" value="1"/>
</dbReference>
<dbReference type="CDD" id="cd16894">
    <property type="entry name" value="MltD-like"/>
    <property type="match status" value="1"/>
</dbReference>
<dbReference type="PANTHER" id="PTHR37423:SF2">
    <property type="entry name" value="MEMBRANE-BOUND LYTIC MUREIN TRANSGLYCOSYLASE C"/>
    <property type="match status" value="1"/>
</dbReference>
<dbReference type="InterPro" id="IPR008258">
    <property type="entry name" value="Transglycosylase_SLT_dom_1"/>
</dbReference>
<dbReference type="GO" id="GO:0008933">
    <property type="term" value="F:peptidoglycan lytic transglycosylase activity"/>
    <property type="evidence" value="ECO:0007669"/>
    <property type="project" value="InterPro"/>
</dbReference>
<keyword evidence="2" id="KW-0732">Signal</keyword>
<dbReference type="KEGG" id="masz:C9I28_11860"/>
<comment type="similarity">
    <text evidence="1">Belongs to the transglycosylase Slt family.</text>
</comment>
<dbReference type="RefSeq" id="WP_107141673.1">
    <property type="nucleotide sequence ID" value="NZ_CP028324.1"/>
</dbReference>
<dbReference type="GO" id="GO:0000270">
    <property type="term" value="P:peptidoglycan metabolic process"/>
    <property type="evidence" value="ECO:0007669"/>
    <property type="project" value="InterPro"/>
</dbReference>
<dbReference type="InterPro" id="IPR023346">
    <property type="entry name" value="Lysozyme-like_dom_sf"/>
</dbReference>
<protein>
    <submittedName>
        <fullName evidence="4">Lytic transglycosylase</fullName>
    </submittedName>
</protein>
<dbReference type="Pfam" id="PF01464">
    <property type="entry name" value="SLT"/>
    <property type="match status" value="1"/>
</dbReference>
<dbReference type="AlphaFoldDB" id="A0A2R4C9Q2"/>
<proteinExistence type="inferred from homology"/>
<feature type="domain" description="LysM" evidence="3">
    <location>
        <begin position="344"/>
        <end position="389"/>
    </location>
</feature>
<evidence type="ECO:0000256" key="2">
    <source>
        <dbReference type="SAM" id="SignalP"/>
    </source>
</evidence>
<dbReference type="Proteomes" id="UP000240505">
    <property type="component" value="Chromosome"/>
</dbReference>
<dbReference type="Pfam" id="PF01476">
    <property type="entry name" value="LysM"/>
    <property type="match status" value="1"/>
</dbReference>
<evidence type="ECO:0000313" key="4">
    <source>
        <dbReference type="EMBL" id="AVR96325.1"/>
    </source>
</evidence>
<evidence type="ECO:0000313" key="5">
    <source>
        <dbReference type="Proteomes" id="UP000240505"/>
    </source>
</evidence>
<dbReference type="PANTHER" id="PTHR37423">
    <property type="entry name" value="SOLUBLE LYTIC MUREIN TRANSGLYCOSYLASE-RELATED"/>
    <property type="match status" value="1"/>
</dbReference>
<organism evidence="4 5">
    <name type="scientific">Pseudoduganella armeniaca</name>
    <dbReference type="NCBI Taxonomy" id="2072590"/>
    <lineage>
        <taxon>Bacteria</taxon>
        <taxon>Pseudomonadati</taxon>
        <taxon>Pseudomonadota</taxon>
        <taxon>Betaproteobacteria</taxon>
        <taxon>Burkholderiales</taxon>
        <taxon>Oxalobacteraceae</taxon>
        <taxon>Telluria group</taxon>
        <taxon>Pseudoduganella</taxon>
    </lineage>
</organism>
<dbReference type="PROSITE" id="PS51782">
    <property type="entry name" value="LYSM"/>
    <property type="match status" value="1"/>
</dbReference>
<dbReference type="SUPFAM" id="SSF53955">
    <property type="entry name" value="Lysozyme-like"/>
    <property type="match status" value="1"/>
</dbReference>
<name>A0A2R4C9Q2_9BURK</name>
<dbReference type="OrthoDB" id="9815002at2"/>
<reference evidence="4 5" key="1">
    <citation type="submission" date="2018-03" db="EMBL/GenBank/DDBJ databases">
        <title>Massilia armeniaca sp. nov., isolated from desert soil.</title>
        <authorList>
            <person name="Huang H."/>
            <person name="Ren M."/>
        </authorList>
    </citation>
    <scope>NUCLEOTIDE SEQUENCE [LARGE SCALE GENOMIC DNA]</scope>
    <source>
        <strain evidence="4 5">ZMN-3</strain>
    </source>
</reference>
<dbReference type="SMART" id="SM00257">
    <property type="entry name" value="LysM"/>
    <property type="match status" value="1"/>
</dbReference>
<evidence type="ECO:0000256" key="1">
    <source>
        <dbReference type="ARBA" id="ARBA00007734"/>
    </source>
</evidence>
<dbReference type="GO" id="GO:0016020">
    <property type="term" value="C:membrane"/>
    <property type="evidence" value="ECO:0007669"/>
    <property type="project" value="InterPro"/>
</dbReference>
<keyword evidence="5" id="KW-1185">Reference proteome</keyword>
<dbReference type="Gene3D" id="3.10.350.10">
    <property type="entry name" value="LysM domain"/>
    <property type="match status" value="1"/>
</dbReference>
<dbReference type="EMBL" id="CP028324">
    <property type="protein sequence ID" value="AVR96325.1"/>
    <property type="molecule type" value="Genomic_DNA"/>
</dbReference>
<sequence>MRLKYTPLLAALIIAAPAIGQAAESASSAERANLPLIPLSPAVKAPAPELASPSKTVAKATASEDAFRETDVWNRIRSGYAIPDLNNSLVAKHASWYAERPEYMARASARASLYLFHVVSELEKRNMPTELALLPFVESAFNPTAVSSANAGGMWQFMPGTGRDFNLKQNAFKDDRRSVLASTDAALTYLQRLYDMFGDWQLALAAYNWGEGSVQKAIAKNRAAGKPTDFEGLSELMPAETRNYVPKLQALKNVVANPARYSQTLPLIQNEPYFTAVDKTSDIDLTVAAQLAELSIDEFKALNPQFKRPVITGGEQTQILLPKENAEKFHLNLAQWGRALSTWTTHKVTGARESIASLASKFRTTPDVIRQANNIPSRGVLKAGSTILVPKLSTSANVDIPSEIAENATVAIDTTERVKPRSNYRQAKAGSSNTKSPIKLVKARVARADAGKARRTRN</sequence>